<dbReference type="RefSeq" id="WP_084336943.1">
    <property type="nucleotide sequence ID" value="NZ_FNFD01000002.1"/>
</dbReference>
<dbReference type="EMBL" id="FNFD01000002">
    <property type="protein sequence ID" value="SDJ61660.1"/>
    <property type="molecule type" value="Genomic_DNA"/>
</dbReference>
<reference evidence="1 2" key="1">
    <citation type="submission" date="2016-10" db="EMBL/GenBank/DDBJ databases">
        <authorList>
            <person name="de Groot N.N."/>
        </authorList>
    </citation>
    <scope>NUCLEOTIDE SEQUENCE [LARGE SCALE GENOMIC DNA]</scope>
    <source>
        <strain evidence="1 2">JCM 21544</strain>
    </source>
</reference>
<accession>A0A1G8V925</accession>
<evidence type="ECO:0000313" key="1">
    <source>
        <dbReference type="EMBL" id="SDJ61660.1"/>
    </source>
</evidence>
<gene>
    <name evidence="1" type="ORF">SAMN05216186_102115</name>
</gene>
<organism evidence="1 2">
    <name type="scientific">Pseudomonas indica</name>
    <dbReference type="NCBI Taxonomy" id="137658"/>
    <lineage>
        <taxon>Bacteria</taxon>
        <taxon>Pseudomonadati</taxon>
        <taxon>Pseudomonadota</taxon>
        <taxon>Gammaproteobacteria</taxon>
        <taxon>Pseudomonadales</taxon>
        <taxon>Pseudomonadaceae</taxon>
        <taxon>Pseudomonas</taxon>
    </lineage>
</organism>
<proteinExistence type="predicted"/>
<evidence type="ECO:0000313" key="2">
    <source>
        <dbReference type="Proteomes" id="UP000198706"/>
    </source>
</evidence>
<keyword evidence="2" id="KW-1185">Reference proteome</keyword>
<sequence>MTVQTDQNYLAVLEVRDVETAEITREYCVALEQPVVELLTLGEQGPPGPAGEPGPEGGTSLQRLAGEVLSALRVVYELDGVVRILDYRDAAHIDLLLGITLTAADPGIPVNVQRTGVIEDNSWTWTPGPVWLGTNGDLTQIPPADGYDVLLGAAMSATRITLDLQPPIQLE</sequence>
<dbReference type="AlphaFoldDB" id="A0A1G8V925"/>
<protein>
    <submittedName>
        <fullName evidence="1">Uncharacterized protein</fullName>
    </submittedName>
</protein>
<dbReference type="Proteomes" id="UP000198706">
    <property type="component" value="Unassembled WGS sequence"/>
</dbReference>
<dbReference type="STRING" id="137658.SAMN05216186_102115"/>
<name>A0A1G8V925_9PSED</name>